<evidence type="ECO:0000313" key="3">
    <source>
        <dbReference type="EMBL" id="CAI2382539.1"/>
    </source>
</evidence>
<dbReference type="AlphaFoldDB" id="A0AAD1Y110"/>
<gene>
    <name evidence="3" type="ORF">ECRASSUSDP1_LOCUS24016</name>
</gene>
<dbReference type="InterPro" id="IPR001602">
    <property type="entry name" value="UPF0047_YjbQ-like"/>
</dbReference>
<evidence type="ECO:0000256" key="1">
    <source>
        <dbReference type="ARBA" id="ARBA00005534"/>
    </source>
</evidence>
<feature type="signal peptide" evidence="2">
    <location>
        <begin position="1"/>
        <end position="22"/>
    </location>
</feature>
<keyword evidence="2" id="KW-0732">Signal</keyword>
<feature type="chain" id="PRO_5041957796" evidence="2">
    <location>
        <begin position="23"/>
        <end position="114"/>
    </location>
</feature>
<dbReference type="PANTHER" id="PTHR30615:SF8">
    <property type="entry name" value="UPF0047 PROTEIN C4A8.02C"/>
    <property type="match status" value="1"/>
</dbReference>
<dbReference type="NCBIfam" id="TIGR00149">
    <property type="entry name" value="TIGR00149_YjbQ"/>
    <property type="match status" value="1"/>
</dbReference>
<dbReference type="EMBL" id="CAMPGE010024725">
    <property type="protein sequence ID" value="CAI2382539.1"/>
    <property type="molecule type" value="Genomic_DNA"/>
</dbReference>
<evidence type="ECO:0000313" key="4">
    <source>
        <dbReference type="Proteomes" id="UP001295684"/>
    </source>
</evidence>
<sequence length="114" mass="12541">MPEISNIKIGLCNLFILHTSASLCIMENWDDAVKTDMEAFLDKIAPMDGKYEHSCEGPDDMPAHIKTAIIGPSHSIPIADGSLKLGTWQGIWLNEHRTSKMTRNVCVTVQGTTS</sequence>
<keyword evidence="4" id="KW-1185">Reference proteome</keyword>
<dbReference type="Pfam" id="PF01894">
    <property type="entry name" value="YjbQ"/>
    <property type="match status" value="1"/>
</dbReference>
<evidence type="ECO:0000256" key="2">
    <source>
        <dbReference type="SAM" id="SignalP"/>
    </source>
</evidence>
<organism evidence="3 4">
    <name type="scientific">Euplotes crassus</name>
    <dbReference type="NCBI Taxonomy" id="5936"/>
    <lineage>
        <taxon>Eukaryota</taxon>
        <taxon>Sar</taxon>
        <taxon>Alveolata</taxon>
        <taxon>Ciliophora</taxon>
        <taxon>Intramacronucleata</taxon>
        <taxon>Spirotrichea</taxon>
        <taxon>Hypotrichia</taxon>
        <taxon>Euplotida</taxon>
        <taxon>Euplotidae</taxon>
        <taxon>Moneuplotes</taxon>
    </lineage>
</organism>
<dbReference type="InterPro" id="IPR035917">
    <property type="entry name" value="YjbQ-like_sf"/>
</dbReference>
<name>A0AAD1Y110_EUPCR</name>
<accession>A0AAD1Y110</accession>
<dbReference type="PIRSF" id="PIRSF004681">
    <property type="entry name" value="UCP004681"/>
    <property type="match status" value="1"/>
</dbReference>
<comment type="caution">
    <text evidence="3">The sequence shown here is derived from an EMBL/GenBank/DDBJ whole genome shotgun (WGS) entry which is preliminary data.</text>
</comment>
<proteinExistence type="inferred from homology"/>
<dbReference type="Gene3D" id="2.60.120.460">
    <property type="entry name" value="YjbQ-like"/>
    <property type="match status" value="1"/>
</dbReference>
<dbReference type="PANTHER" id="PTHR30615">
    <property type="entry name" value="UNCHARACTERIZED PROTEIN YJBQ-RELATED"/>
    <property type="match status" value="1"/>
</dbReference>
<protein>
    <submittedName>
        <fullName evidence="3">Uncharacterized protein</fullName>
    </submittedName>
</protein>
<reference evidence="3" key="1">
    <citation type="submission" date="2023-07" db="EMBL/GenBank/DDBJ databases">
        <authorList>
            <consortium name="AG Swart"/>
            <person name="Singh M."/>
            <person name="Singh A."/>
            <person name="Seah K."/>
            <person name="Emmerich C."/>
        </authorList>
    </citation>
    <scope>NUCLEOTIDE SEQUENCE</scope>
    <source>
        <strain evidence="3">DP1</strain>
    </source>
</reference>
<dbReference type="SUPFAM" id="SSF111038">
    <property type="entry name" value="YjbQ-like"/>
    <property type="match status" value="1"/>
</dbReference>
<dbReference type="PROSITE" id="PS01314">
    <property type="entry name" value="UPF0047"/>
    <property type="match status" value="1"/>
</dbReference>
<comment type="similarity">
    <text evidence="1">Belongs to the UPF0047 family.</text>
</comment>
<dbReference type="Proteomes" id="UP001295684">
    <property type="component" value="Unassembled WGS sequence"/>
</dbReference>